<dbReference type="GO" id="GO:0030288">
    <property type="term" value="C:outer membrane-bounded periplasmic space"/>
    <property type="evidence" value="ECO:0007669"/>
    <property type="project" value="TreeGrafter"/>
</dbReference>
<dbReference type="Proteomes" id="UP000665020">
    <property type="component" value="Chromosome"/>
</dbReference>
<dbReference type="PANTHER" id="PTHR30404">
    <property type="entry name" value="N-ACETYLMURAMOYL-L-ALANINE AMIDASE"/>
    <property type="match status" value="1"/>
</dbReference>
<evidence type="ECO:0000313" key="3">
    <source>
        <dbReference type="EMBL" id="QTL97350.1"/>
    </source>
</evidence>
<dbReference type="CDD" id="cd02696">
    <property type="entry name" value="MurNAc-LAA"/>
    <property type="match status" value="1"/>
</dbReference>
<name>A0A8A7K828_9FIRM</name>
<evidence type="ECO:0000313" key="4">
    <source>
        <dbReference type="Proteomes" id="UP000665020"/>
    </source>
</evidence>
<dbReference type="Gene3D" id="3.40.630.40">
    <property type="entry name" value="Zn-dependent exopeptidases"/>
    <property type="match status" value="1"/>
</dbReference>
<dbReference type="PANTHER" id="PTHR30404:SF0">
    <property type="entry name" value="N-ACETYLMURAMOYL-L-ALANINE AMIDASE AMIC"/>
    <property type="match status" value="1"/>
</dbReference>
<keyword evidence="1" id="KW-0378">Hydrolase</keyword>
<dbReference type="InterPro" id="IPR002508">
    <property type="entry name" value="MurNAc-LAA_cat"/>
</dbReference>
<evidence type="ECO:0000259" key="2">
    <source>
        <dbReference type="SMART" id="SM00646"/>
    </source>
</evidence>
<protein>
    <recommendedName>
        <fullName evidence="2">MurNAc-LAA domain-containing protein</fullName>
    </recommendedName>
</protein>
<accession>A0A8A7K828</accession>
<organism evidence="3 4">
    <name type="scientific">Iocasia fonsfrigidae</name>
    <dbReference type="NCBI Taxonomy" id="2682810"/>
    <lineage>
        <taxon>Bacteria</taxon>
        <taxon>Bacillati</taxon>
        <taxon>Bacillota</taxon>
        <taxon>Clostridia</taxon>
        <taxon>Halanaerobiales</taxon>
        <taxon>Halanaerobiaceae</taxon>
        <taxon>Iocasia</taxon>
    </lineage>
</organism>
<keyword evidence="4" id="KW-1185">Reference proteome</keyword>
<dbReference type="SUPFAM" id="SSF53187">
    <property type="entry name" value="Zn-dependent exopeptidases"/>
    <property type="match status" value="1"/>
</dbReference>
<dbReference type="Pfam" id="PF01520">
    <property type="entry name" value="Amidase_3"/>
    <property type="match status" value="1"/>
</dbReference>
<proteinExistence type="predicted"/>
<dbReference type="SMART" id="SM00646">
    <property type="entry name" value="Ami_3"/>
    <property type="match status" value="1"/>
</dbReference>
<dbReference type="GO" id="GO:0009253">
    <property type="term" value="P:peptidoglycan catabolic process"/>
    <property type="evidence" value="ECO:0007669"/>
    <property type="project" value="InterPro"/>
</dbReference>
<feature type="domain" description="MurNAc-LAA" evidence="2">
    <location>
        <begin position="150"/>
        <end position="262"/>
    </location>
</feature>
<dbReference type="InterPro" id="IPR050695">
    <property type="entry name" value="N-acetylmuramoyl_amidase_3"/>
</dbReference>
<dbReference type="RefSeq" id="WP_230868981.1">
    <property type="nucleotide sequence ID" value="NZ_CP046640.1"/>
</dbReference>
<gene>
    <name evidence="3" type="ORF">GM661_04790</name>
</gene>
<dbReference type="EMBL" id="CP046640">
    <property type="protein sequence ID" value="QTL97350.1"/>
    <property type="molecule type" value="Genomic_DNA"/>
</dbReference>
<dbReference type="AlphaFoldDB" id="A0A8A7K828"/>
<dbReference type="GO" id="GO:0008745">
    <property type="term" value="F:N-acetylmuramoyl-L-alanine amidase activity"/>
    <property type="evidence" value="ECO:0007669"/>
    <property type="project" value="InterPro"/>
</dbReference>
<evidence type="ECO:0000256" key="1">
    <source>
        <dbReference type="ARBA" id="ARBA00022801"/>
    </source>
</evidence>
<dbReference type="KEGG" id="ifn:GM661_04790"/>
<reference evidence="3" key="1">
    <citation type="submission" date="2019-12" db="EMBL/GenBank/DDBJ databases">
        <authorList>
            <person name="zhang j."/>
            <person name="sun C.M."/>
        </authorList>
    </citation>
    <scope>NUCLEOTIDE SEQUENCE</scope>
    <source>
        <strain evidence="3">NS-1</strain>
    </source>
</reference>
<sequence>MFRFISCLLIVLVFFVFSMGTYNQAYALDKEIKEEVIKTVKIAAVMYLISRASDLFSDSADDKINGDVLQEDKQVVTSSSNSMSLDDKVIVIDPGHGGSDPGAIGVQGLKEKDINLDIALRLYELLNNKTKAEIYLTRDSDKFVSLNERSSFARSINADIYLSIHNNADDTGWQHGTETYAYYTTAKETWALAWYIHKNIVDKLGFLDRGLKADNFHVIRETPGINSILLEIGFLSNKEEEAILKKDITRERAAAAIYEGIVEYFTN</sequence>